<evidence type="ECO:0000313" key="2">
    <source>
        <dbReference type="Proteomes" id="UP001596023"/>
    </source>
</evidence>
<dbReference type="EMBL" id="JBHSGN010000093">
    <property type="protein sequence ID" value="MFC4675195.1"/>
    <property type="molecule type" value="Genomic_DNA"/>
</dbReference>
<dbReference type="Proteomes" id="UP001596023">
    <property type="component" value="Unassembled WGS sequence"/>
</dbReference>
<name>A0ABV9KYF4_9BACT</name>
<reference evidence="2" key="1">
    <citation type="journal article" date="2019" name="Int. J. Syst. Evol. Microbiol.">
        <title>The Global Catalogue of Microorganisms (GCM) 10K type strain sequencing project: providing services to taxonomists for standard genome sequencing and annotation.</title>
        <authorList>
            <consortium name="The Broad Institute Genomics Platform"/>
            <consortium name="The Broad Institute Genome Sequencing Center for Infectious Disease"/>
            <person name="Wu L."/>
            <person name="Ma J."/>
        </authorList>
    </citation>
    <scope>NUCLEOTIDE SEQUENCE [LARGE SCALE GENOMIC DNA]</scope>
    <source>
        <strain evidence="2">CCUG 66188</strain>
    </source>
</reference>
<accession>A0ABV9KYF4</accession>
<dbReference type="RefSeq" id="WP_379998203.1">
    <property type="nucleotide sequence ID" value="NZ_JBHSGN010000093.1"/>
</dbReference>
<gene>
    <name evidence="1" type="ORF">ACFO6W_15955</name>
</gene>
<proteinExistence type="predicted"/>
<organism evidence="1 2">
    <name type="scientific">Dysgonomonas termitidis</name>
    <dbReference type="NCBI Taxonomy" id="1516126"/>
    <lineage>
        <taxon>Bacteria</taxon>
        <taxon>Pseudomonadati</taxon>
        <taxon>Bacteroidota</taxon>
        <taxon>Bacteroidia</taxon>
        <taxon>Bacteroidales</taxon>
        <taxon>Dysgonomonadaceae</taxon>
        <taxon>Dysgonomonas</taxon>
    </lineage>
</organism>
<protein>
    <submittedName>
        <fullName evidence="1">Chromosome partitioning protein ParB</fullName>
    </submittedName>
</protein>
<keyword evidence="2" id="KW-1185">Reference proteome</keyword>
<evidence type="ECO:0000313" key="1">
    <source>
        <dbReference type="EMBL" id="MFC4675195.1"/>
    </source>
</evidence>
<sequence>MEKQGNLFNDNIPPVLQVKKKLSRHEDYEAFVEKFKPKKTTDDCYTPPAVYDCILKYVSTKVDLSGREIIRPFWPGGDYEKTDYPDNYIVIDNPPFSIISKIARYYLEKNIDFFLFAPHLTLFSANIDCTAIVCAADIVYENGAKVKTSFLSNLFGNARVIGDPALYSALTKINEKQKANLPKYQYPENVLTVSMVAKFVALGIPVQFDKKELYHTGGLDEQKKYNTSLFGSGFLLSDKAAADKAAADKANIIEWKLSDRERNIIKSLG</sequence>
<comment type="caution">
    <text evidence="1">The sequence shown here is derived from an EMBL/GenBank/DDBJ whole genome shotgun (WGS) entry which is preliminary data.</text>
</comment>